<comment type="caution">
    <text evidence="10">The sequence shown here is derived from an EMBL/GenBank/DDBJ whole genome shotgun (WGS) entry which is preliminary data.</text>
</comment>
<evidence type="ECO:0000256" key="2">
    <source>
        <dbReference type="ARBA" id="ARBA00010040"/>
    </source>
</evidence>
<dbReference type="EMBL" id="JAVRRG010000004">
    <property type="protein sequence ID" value="KAK5101592.1"/>
    <property type="molecule type" value="Genomic_DNA"/>
</dbReference>
<dbReference type="Pfam" id="PF00326">
    <property type="entry name" value="Peptidase_S9"/>
    <property type="match status" value="1"/>
</dbReference>
<evidence type="ECO:0000256" key="6">
    <source>
        <dbReference type="ARBA" id="ARBA00023180"/>
    </source>
</evidence>
<gene>
    <name evidence="10" type="primary">dpp5</name>
    <name evidence="10" type="ORF">LTR24_000648</name>
</gene>
<dbReference type="PANTHER" id="PTHR42776">
    <property type="entry name" value="SERINE PEPTIDASE S9 FAMILY MEMBER"/>
    <property type="match status" value="1"/>
</dbReference>
<dbReference type="Proteomes" id="UP001345013">
    <property type="component" value="Unassembled WGS sequence"/>
</dbReference>
<feature type="chain" id="PRO_5045200370" description="Dipeptidyl-peptidase V" evidence="8">
    <location>
        <begin position="22"/>
        <end position="714"/>
    </location>
</feature>
<keyword evidence="6" id="KW-0325">Glycoprotein</keyword>
<feature type="domain" description="Peptidase S9 prolyl oligopeptidase catalytic" evidence="9">
    <location>
        <begin position="495"/>
        <end position="706"/>
    </location>
</feature>
<protein>
    <recommendedName>
        <fullName evidence="7">Dipeptidyl-peptidase V</fullName>
    </recommendedName>
</protein>
<evidence type="ECO:0000256" key="8">
    <source>
        <dbReference type="SAM" id="SignalP"/>
    </source>
</evidence>
<sequence>MRSISRTVMTAALASLPLINAITPEAMLAAPRRGAAVANPSGEFAVYSNTNYSFETGEVTTIWEQLNLTSGEISTWSTNSNISEFVFVGPSNTSILYINATNEEGDGGVSLYTADAADLSTASLVASLPAPYSGLKAVATESGDIHFLVYALAYPNGTAYNADTAETPASTARIYTDIYVRHWDYWLSAERNAVFGGVLSSSSSGYSLNGGLTNYVTGLCNATCAESPVQPFGDSGHYDLSPDGSQVIFLTKNIDLPLANYTSSQIYLVPFGGTMNDSIPLNPIGATPDVEGASSAPTFSKDGSKIAYFQMNGIDYESDRNIIYVANSDAENSNITAVAGDWDRSPDTLAWSHDGSVLYVAAPDLGRERVFPIPVDAAAGFVPMNITDEGVTAGIQVLPNGELLISDSKIWSSRDIYTVDSKGAVTNMYLQANLVDEALSGLGPQDVSEFYYSTNSSEIDQQSWIIYPSNFSEDQTYPLAFVVHGGPQGAHFNSWSTRWNLKVWADQGYVVIAPNPTASTGWGQNLTDAVSTHWGDYPYWDLVHAWEYVNTSLPYVDTVRGIAAGASFGGYMMNWIQGHPLGRRFNALVTHDGVTNSLSDYASEELWFINHDNGGIFTSPNTTSPYYRWNPILFYENWATPHFVVHNDLDFRLPVSEGIMLFNMLQVKGVPSKFLNFPDENHWVQNRENSLVWHTEIFKWINYYSGVSGADSPY</sequence>
<evidence type="ECO:0000256" key="3">
    <source>
        <dbReference type="ARBA" id="ARBA00022525"/>
    </source>
</evidence>
<evidence type="ECO:0000313" key="10">
    <source>
        <dbReference type="EMBL" id="KAK5101592.1"/>
    </source>
</evidence>
<dbReference type="InterPro" id="IPR001375">
    <property type="entry name" value="Peptidase_S9_cat"/>
</dbReference>
<dbReference type="Gene3D" id="3.40.50.1820">
    <property type="entry name" value="alpha/beta hydrolase"/>
    <property type="match status" value="1"/>
</dbReference>
<evidence type="ECO:0000256" key="4">
    <source>
        <dbReference type="ARBA" id="ARBA00022729"/>
    </source>
</evidence>
<keyword evidence="4 8" id="KW-0732">Signal</keyword>
<accession>A0ABR0KQI6</accession>
<organism evidence="10 11">
    <name type="scientific">Lithohypha guttulata</name>
    <dbReference type="NCBI Taxonomy" id="1690604"/>
    <lineage>
        <taxon>Eukaryota</taxon>
        <taxon>Fungi</taxon>
        <taxon>Dikarya</taxon>
        <taxon>Ascomycota</taxon>
        <taxon>Pezizomycotina</taxon>
        <taxon>Eurotiomycetes</taxon>
        <taxon>Chaetothyriomycetidae</taxon>
        <taxon>Chaetothyriales</taxon>
        <taxon>Trichomeriaceae</taxon>
        <taxon>Lithohypha</taxon>
    </lineage>
</organism>
<evidence type="ECO:0000256" key="7">
    <source>
        <dbReference type="ARBA" id="ARBA00032829"/>
    </source>
</evidence>
<dbReference type="SUPFAM" id="SSF82171">
    <property type="entry name" value="DPP6 N-terminal domain-like"/>
    <property type="match status" value="1"/>
</dbReference>
<keyword evidence="5" id="KW-0378">Hydrolase</keyword>
<feature type="signal peptide" evidence="8">
    <location>
        <begin position="1"/>
        <end position="21"/>
    </location>
</feature>
<evidence type="ECO:0000313" key="11">
    <source>
        <dbReference type="Proteomes" id="UP001345013"/>
    </source>
</evidence>
<keyword evidence="11" id="KW-1185">Reference proteome</keyword>
<comment type="similarity">
    <text evidence="2">Belongs to the peptidase S9C family.</text>
</comment>
<name>A0ABR0KQI6_9EURO</name>
<dbReference type="SUPFAM" id="SSF53474">
    <property type="entry name" value="alpha/beta-Hydrolases"/>
    <property type="match status" value="1"/>
</dbReference>
<dbReference type="PANTHER" id="PTHR42776:SF11">
    <property type="entry name" value="DIPEPTIDYL-PEPTIDASE 5-RELATED"/>
    <property type="match status" value="1"/>
</dbReference>
<evidence type="ECO:0000256" key="1">
    <source>
        <dbReference type="ARBA" id="ARBA00004613"/>
    </source>
</evidence>
<reference evidence="10 11" key="1">
    <citation type="submission" date="2023-08" db="EMBL/GenBank/DDBJ databases">
        <title>Black Yeasts Isolated from many extreme environments.</title>
        <authorList>
            <person name="Coleine C."/>
            <person name="Stajich J.E."/>
            <person name="Selbmann L."/>
        </authorList>
    </citation>
    <scope>NUCLEOTIDE SEQUENCE [LARGE SCALE GENOMIC DNA]</scope>
    <source>
        <strain evidence="10 11">CCFEE 5885</strain>
    </source>
</reference>
<evidence type="ECO:0000256" key="5">
    <source>
        <dbReference type="ARBA" id="ARBA00022801"/>
    </source>
</evidence>
<comment type="subcellular location">
    <subcellularLocation>
        <location evidence="1">Secreted</location>
    </subcellularLocation>
</comment>
<evidence type="ECO:0000259" key="9">
    <source>
        <dbReference type="Pfam" id="PF00326"/>
    </source>
</evidence>
<proteinExistence type="inferred from homology"/>
<dbReference type="InterPro" id="IPR029058">
    <property type="entry name" value="AB_hydrolase_fold"/>
</dbReference>
<keyword evidence="3" id="KW-0964">Secreted</keyword>